<comment type="caution">
    <text evidence="1">The sequence shown here is derived from an EMBL/GenBank/DDBJ whole genome shotgun (WGS) entry which is preliminary data.</text>
</comment>
<dbReference type="EMBL" id="BTCL01000019">
    <property type="protein sequence ID" value="GMK47411.1"/>
    <property type="molecule type" value="Genomic_DNA"/>
</dbReference>
<evidence type="ECO:0008006" key="3">
    <source>
        <dbReference type="Google" id="ProtNLM"/>
    </source>
</evidence>
<gene>
    <name evidence="1" type="ORF">PghCCS26_45410</name>
</gene>
<accession>A0ABQ6NQP4</accession>
<keyword evidence="2" id="KW-1185">Reference proteome</keyword>
<dbReference type="Gene3D" id="2.40.30.100">
    <property type="entry name" value="AF2212/PG0164-like"/>
    <property type="match status" value="1"/>
</dbReference>
<dbReference type="InterPro" id="IPR037079">
    <property type="entry name" value="AF2212/PG0164-like_sf"/>
</dbReference>
<dbReference type="Proteomes" id="UP001285921">
    <property type="component" value="Unassembled WGS sequence"/>
</dbReference>
<dbReference type="RefSeq" id="WP_317981373.1">
    <property type="nucleotide sequence ID" value="NZ_BTCL01000019.1"/>
</dbReference>
<proteinExistence type="predicted"/>
<protein>
    <recommendedName>
        <fullName evidence="3">DUF1905 domain-containing protein</fullName>
    </recommendedName>
</protein>
<reference evidence="1 2" key="1">
    <citation type="submission" date="2023-05" db="EMBL/GenBank/DDBJ databases">
        <title>Draft genome of Paenibacillus sp. CCS26.</title>
        <authorList>
            <person name="Akita H."/>
            <person name="Shinto Y."/>
            <person name="Kimura Z."/>
        </authorList>
    </citation>
    <scope>NUCLEOTIDE SEQUENCE [LARGE SCALE GENOMIC DNA]</scope>
    <source>
        <strain evidence="1 2">CCS26</strain>
    </source>
</reference>
<dbReference type="InterPro" id="IPR015018">
    <property type="entry name" value="DUF1905"/>
</dbReference>
<evidence type="ECO:0000313" key="1">
    <source>
        <dbReference type="EMBL" id="GMK47411.1"/>
    </source>
</evidence>
<organism evidence="1 2">
    <name type="scientific">Paenibacillus glycanilyticus</name>
    <dbReference type="NCBI Taxonomy" id="126569"/>
    <lineage>
        <taxon>Bacteria</taxon>
        <taxon>Bacillati</taxon>
        <taxon>Bacillota</taxon>
        <taxon>Bacilli</taxon>
        <taxon>Bacillales</taxon>
        <taxon>Paenibacillaceae</taxon>
        <taxon>Paenibacillus</taxon>
    </lineage>
</organism>
<dbReference type="SUPFAM" id="SSF141694">
    <property type="entry name" value="AF2212/PG0164-like"/>
    <property type="match status" value="1"/>
</dbReference>
<dbReference type="Pfam" id="PF13376">
    <property type="entry name" value="OmdA"/>
    <property type="match status" value="1"/>
</dbReference>
<dbReference type="Pfam" id="PF08922">
    <property type="entry name" value="DUF1905"/>
    <property type="match status" value="1"/>
</dbReference>
<evidence type="ECO:0000313" key="2">
    <source>
        <dbReference type="Proteomes" id="UP001285921"/>
    </source>
</evidence>
<name>A0ABQ6NQP4_9BACL</name>
<sequence>MKFRATIELSKKTATGIEVPAEVIEGLGSSKRPAVCVTLGEYTYRTTVGSMGGKYMIPVSAEVRAAAGVAAGEEVEVNIELDNEPRELVVPEDFYGALEQQLEAKRFFEGLSYSNRRRFILNIEEAKTAETRQRRMDKAISLLSEGRIQ</sequence>